<dbReference type="Proteomes" id="UP000828390">
    <property type="component" value="Unassembled WGS sequence"/>
</dbReference>
<organism evidence="1 2">
    <name type="scientific">Dreissena polymorpha</name>
    <name type="common">Zebra mussel</name>
    <name type="synonym">Mytilus polymorpha</name>
    <dbReference type="NCBI Taxonomy" id="45954"/>
    <lineage>
        <taxon>Eukaryota</taxon>
        <taxon>Metazoa</taxon>
        <taxon>Spiralia</taxon>
        <taxon>Lophotrochozoa</taxon>
        <taxon>Mollusca</taxon>
        <taxon>Bivalvia</taxon>
        <taxon>Autobranchia</taxon>
        <taxon>Heteroconchia</taxon>
        <taxon>Euheterodonta</taxon>
        <taxon>Imparidentia</taxon>
        <taxon>Neoheterodontei</taxon>
        <taxon>Myida</taxon>
        <taxon>Dreissenoidea</taxon>
        <taxon>Dreissenidae</taxon>
        <taxon>Dreissena</taxon>
    </lineage>
</organism>
<reference evidence="1" key="2">
    <citation type="submission" date="2020-11" db="EMBL/GenBank/DDBJ databases">
        <authorList>
            <person name="McCartney M.A."/>
            <person name="Auch B."/>
            <person name="Kono T."/>
            <person name="Mallez S."/>
            <person name="Becker A."/>
            <person name="Gohl D.M."/>
            <person name="Silverstein K.A.T."/>
            <person name="Koren S."/>
            <person name="Bechman K.B."/>
            <person name="Herman A."/>
            <person name="Abrahante J.E."/>
            <person name="Garbe J."/>
        </authorList>
    </citation>
    <scope>NUCLEOTIDE SEQUENCE</scope>
    <source>
        <strain evidence="1">Duluth1</strain>
        <tissue evidence="1">Whole animal</tissue>
    </source>
</reference>
<proteinExistence type="predicted"/>
<reference evidence="1" key="1">
    <citation type="journal article" date="2019" name="bioRxiv">
        <title>The Genome of the Zebra Mussel, Dreissena polymorpha: A Resource for Invasive Species Research.</title>
        <authorList>
            <person name="McCartney M.A."/>
            <person name="Auch B."/>
            <person name="Kono T."/>
            <person name="Mallez S."/>
            <person name="Zhang Y."/>
            <person name="Obille A."/>
            <person name="Becker A."/>
            <person name="Abrahante J.E."/>
            <person name="Garbe J."/>
            <person name="Badalamenti J.P."/>
            <person name="Herman A."/>
            <person name="Mangelson H."/>
            <person name="Liachko I."/>
            <person name="Sullivan S."/>
            <person name="Sone E.D."/>
            <person name="Koren S."/>
            <person name="Silverstein K.A.T."/>
            <person name="Beckman K.B."/>
            <person name="Gohl D.M."/>
        </authorList>
    </citation>
    <scope>NUCLEOTIDE SEQUENCE</scope>
    <source>
        <strain evidence="1">Duluth1</strain>
        <tissue evidence="1">Whole animal</tissue>
    </source>
</reference>
<evidence type="ECO:0000313" key="1">
    <source>
        <dbReference type="EMBL" id="KAH3785380.1"/>
    </source>
</evidence>
<comment type="caution">
    <text evidence="1">The sequence shown here is derived from an EMBL/GenBank/DDBJ whole genome shotgun (WGS) entry which is preliminary data.</text>
</comment>
<name>A0A9D4ES14_DREPO</name>
<dbReference type="EMBL" id="JAIWYP010000008">
    <property type="protein sequence ID" value="KAH3785380.1"/>
    <property type="molecule type" value="Genomic_DNA"/>
</dbReference>
<gene>
    <name evidence="1" type="ORF">DPMN_163468</name>
</gene>
<sequence length="140" mass="15595">MNNVRITGIPKRPGPSVLGVGHRQIVTLVNKHLGTTINSNDIDIAQWLGKLKPNNNRPVIVRFVRSTNKDRNYEQSEIIPRIGHFCKRGPHETKCRGSDIFALKQPSAVKRSWSLKGSYTLGSQGANNQRKLNTLNTISG</sequence>
<protein>
    <submittedName>
        <fullName evidence="1">Uncharacterized protein</fullName>
    </submittedName>
</protein>
<keyword evidence="2" id="KW-1185">Reference proteome</keyword>
<evidence type="ECO:0000313" key="2">
    <source>
        <dbReference type="Proteomes" id="UP000828390"/>
    </source>
</evidence>
<dbReference type="AlphaFoldDB" id="A0A9D4ES14"/>
<accession>A0A9D4ES14</accession>